<comment type="subcellular location">
    <subcellularLocation>
        <location evidence="1">Cell outer membrane</location>
        <topology evidence="1">Multi-pass membrane protein</topology>
    </subcellularLocation>
</comment>
<organism evidence="9 10">
    <name type="scientific">Sphingomonas koreensis</name>
    <dbReference type="NCBI Taxonomy" id="93064"/>
    <lineage>
        <taxon>Bacteria</taxon>
        <taxon>Pseudomonadati</taxon>
        <taxon>Pseudomonadota</taxon>
        <taxon>Alphaproteobacteria</taxon>
        <taxon>Sphingomonadales</taxon>
        <taxon>Sphingomonadaceae</taxon>
        <taxon>Sphingomonas</taxon>
    </lineage>
</organism>
<sequence length="1013" mass="110980">MNSTHIAKTGVVRRSRIRAVAAALAWTSGAAALAVGVAAPAHAQVSSSLRGKVTAEGGVSQVTIVNVDTGFTRTSTPTADGVYQFASLPPGNYRLEVTTPNGVRSTDEFRLAVAQNAEFDFDLSTPDVSTPGGEEVIITGGRIRSMQGGEVGTTITPRLIEQLPQNNRNFLAFADLAPGVQFITNGSDQSRLQGGAQNSNSVNIFIDGVGQKDYVLKNGITGQDSTQGNPFPQAAIGEYRVISSNYKAEFDQVGSVAITAVTKSGTNEFKGSGFVDFTNQDLRDARPVEFMPATATGKKVRTKDLQFGGTLGGPIVKDLLHFFVAYEGKRRVTPRDVTFPATLSSGRPLVPADLAANYGSYNEEFDENLYFGKINFTPSDRDLFEFSGKYRDESGEQFNSGIAAYETRTVARVKEIRGLARWEHTADSWVNDFKVAYEDVEWNPRPFTEANRNVYRIRIPNPANPAQFLDGNVLETGGGTNFQNKGQKGWQISNDFTYTGLEGHTFKAGVKTKWVTLNSLQLNGFNPVFRYFTPLGATALNTTLPYQMTFQALAGGFTDAQIRSKNFQLGIYLQDDWDVTDRLTVNLGLRWDYERTPAFLNYVHSAEQVAAVSPANYPNLNGANYNINDYISTGKERKAFTGAWQPRIGFNYKLDEAGRFAIFGGFGRSYDRTQFDFIQQELAQGQAAGRTFNFNVPGDTVNACTPSVTCIAYDAAYQTAAGRAALIAGLPAGAGRELRFIKNDLKMPYSDQYSLGLRGNFGLLDLEVGYSHVESRDGFVYLLGNRRPGGSFFPATGAPESPTNNQFKPAPFGSIIIGENGLETNADTAFLKLIKRYTKASPWSIDATYTYTKANENRQFGEVFALDYASIDDYPFRPSSGVRSHRFVMAGTVDVPGGITLATKFQIASPVWLKTFVNTPGTTGPGTRDVVAREANGNGDRWGYRQMDLSATKELKLGFLNDDARVWVRVDIINLFNDYNYNGFNATTGRRDPNNYNIDGPPRTVKLSTGFNF</sequence>
<feature type="domain" description="TonB-dependent transporter Oar-like beta-barrel" evidence="8">
    <location>
        <begin position="355"/>
        <end position="898"/>
    </location>
</feature>
<gene>
    <name evidence="9" type="ORF">DAH66_09135</name>
</gene>
<feature type="signal peptide" evidence="7">
    <location>
        <begin position="1"/>
        <end position="43"/>
    </location>
</feature>
<evidence type="ECO:0000259" key="8">
    <source>
        <dbReference type="Pfam" id="PF25183"/>
    </source>
</evidence>
<evidence type="ECO:0000313" key="10">
    <source>
        <dbReference type="Proteomes" id="UP000287746"/>
    </source>
</evidence>
<evidence type="ECO:0000256" key="5">
    <source>
        <dbReference type="ARBA" id="ARBA00023136"/>
    </source>
</evidence>
<dbReference type="PANTHER" id="PTHR30069">
    <property type="entry name" value="TONB-DEPENDENT OUTER MEMBRANE RECEPTOR"/>
    <property type="match status" value="1"/>
</dbReference>
<dbReference type="EMBL" id="QQYZ01000006">
    <property type="protein sequence ID" value="RSY87008.1"/>
    <property type="molecule type" value="Genomic_DNA"/>
</dbReference>
<dbReference type="Gene3D" id="2.40.170.20">
    <property type="entry name" value="TonB-dependent receptor, beta-barrel domain"/>
    <property type="match status" value="1"/>
</dbReference>
<dbReference type="InterPro" id="IPR013783">
    <property type="entry name" value="Ig-like_fold"/>
</dbReference>
<accession>A0A430G4W0</accession>
<evidence type="ECO:0000256" key="6">
    <source>
        <dbReference type="ARBA" id="ARBA00023237"/>
    </source>
</evidence>
<keyword evidence="6" id="KW-0998">Cell outer membrane</keyword>
<dbReference type="PROSITE" id="PS01156">
    <property type="entry name" value="TONB_DEPENDENT_REC_2"/>
    <property type="match status" value="1"/>
</dbReference>
<dbReference type="Pfam" id="PF13620">
    <property type="entry name" value="CarboxypepD_reg"/>
    <property type="match status" value="1"/>
</dbReference>
<evidence type="ECO:0000256" key="3">
    <source>
        <dbReference type="ARBA" id="ARBA00022452"/>
    </source>
</evidence>
<dbReference type="Pfam" id="PF25183">
    <property type="entry name" value="OMP_b-brl_4"/>
    <property type="match status" value="2"/>
</dbReference>
<evidence type="ECO:0000313" key="9">
    <source>
        <dbReference type="EMBL" id="RSY87008.1"/>
    </source>
</evidence>
<dbReference type="SUPFAM" id="SSF49464">
    <property type="entry name" value="Carboxypeptidase regulatory domain-like"/>
    <property type="match status" value="1"/>
</dbReference>
<feature type="domain" description="TonB-dependent transporter Oar-like beta-barrel" evidence="8">
    <location>
        <begin position="261"/>
        <end position="338"/>
    </location>
</feature>
<dbReference type="AlphaFoldDB" id="A0A430G4W0"/>
<dbReference type="Gene3D" id="2.60.40.10">
    <property type="entry name" value="Immunoglobulins"/>
    <property type="match status" value="1"/>
</dbReference>
<keyword evidence="2" id="KW-0813">Transport</keyword>
<keyword evidence="5" id="KW-0472">Membrane</keyword>
<dbReference type="RefSeq" id="WP_126004265.1">
    <property type="nucleotide sequence ID" value="NZ_QQYZ01000006.1"/>
</dbReference>
<keyword evidence="7" id="KW-0732">Signal</keyword>
<keyword evidence="4" id="KW-0812">Transmembrane</keyword>
<comment type="caution">
    <text evidence="9">The sequence shown here is derived from an EMBL/GenBank/DDBJ whole genome shotgun (WGS) entry which is preliminary data.</text>
</comment>
<evidence type="ECO:0000256" key="7">
    <source>
        <dbReference type="SAM" id="SignalP"/>
    </source>
</evidence>
<dbReference type="SUPFAM" id="SSF56935">
    <property type="entry name" value="Porins"/>
    <property type="match status" value="1"/>
</dbReference>
<dbReference type="InterPro" id="IPR008969">
    <property type="entry name" value="CarboxyPept-like_regulatory"/>
</dbReference>
<dbReference type="Proteomes" id="UP000287746">
    <property type="component" value="Unassembled WGS sequence"/>
</dbReference>
<keyword evidence="9" id="KW-0675">Receptor</keyword>
<proteinExistence type="predicted"/>
<name>A0A430G4W0_9SPHN</name>
<dbReference type="InterPro" id="IPR039426">
    <property type="entry name" value="TonB-dep_rcpt-like"/>
</dbReference>
<evidence type="ECO:0000256" key="2">
    <source>
        <dbReference type="ARBA" id="ARBA00022448"/>
    </source>
</evidence>
<dbReference type="InterPro" id="IPR057601">
    <property type="entry name" value="Oar-like_b-barrel"/>
</dbReference>
<feature type="chain" id="PRO_5019024578" evidence="7">
    <location>
        <begin position="44"/>
        <end position="1013"/>
    </location>
</feature>
<dbReference type="PANTHER" id="PTHR30069:SF46">
    <property type="entry name" value="OAR PROTEIN"/>
    <property type="match status" value="1"/>
</dbReference>
<dbReference type="GO" id="GO:0044718">
    <property type="term" value="P:siderophore transmembrane transport"/>
    <property type="evidence" value="ECO:0007669"/>
    <property type="project" value="TreeGrafter"/>
</dbReference>
<evidence type="ECO:0000256" key="4">
    <source>
        <dbReference type="ARBA" id="ARBA00022692"/>
    </source>
</evidence>
<dbReference type="GO" id="GO:0009279">
    <property type="term" value="C:cell outer membrane"/>
    <property type="evidence" value="ECO:0007669"/>
    <property type="project" value="UniProtKB-SubCell"/>
</dbReference>
<keyword evidence="3" id="KW-1134">Transmembrane beta strand</keyword>
<protein>
    <submittedName>
        <fullName evidence="9">TonB-dependent receptor</fullName>
    </submittedName>
</protein>
<dbReference type="GO" id="GO:0015344">
    <property type="term" value="F:siderophore uptake transmembrane transporter activity"/>
    <property type="evidence" value="ECO:0007669"/>
    <property type="project" value="TreeGrafter"/>
</dbReference>
<reference evidence="9 10" key="1">
    <citation type="submission" date="2018-07" db="EMBL/GenBank/DDBJ databases">
        <title>Genomic and Epidemiologic Investigation of an Indolent Hospital Outbreak.</title>
        <authorList>
            <person name="Johnson R.C."/>
            <person name="Deming C."/>
            <person name="Conlan S."/>
            <person name="Zellmer C.J."/>
            <person name="Michelin A.V."/>
            <person name="Lee-Lin S."/>
            <person name="Thomas P.J."/>
            <person name="Park M."/>
            <person name="Weingarten R.A."/>
            <person name="Less J."/>
            <person name="Dekker J.P."/>
            <person name="Frank K.M."/>
            <person name="Musser K.A."/>
            <person name="Mcquiston J.R."/>
            <person name="Henderson D.K."/>
            <person name="Lau A.F."/>
            <person name="Palmore T.N."/>
            <person name="Segre J.A."/>
        </authorList>
    </citation>
    <scope>NUCLEOTIDE SEQUENCE [LARGE SCALE GENOMIC DNA]</scope>
    <source>
        <strain evidence="9 10">SK-CDC1_0717</strain>
    </source>
</reference>
<evidence type="ECO:0000256" key="1">
    <source>
        <dbReference type="ARBA" id="ARBA00004571"/>
    </source>
</evidence>
<dbReference type="InterPro" id="IPR036942">
    <property type="entry name" value="Beta-barrel_TonB_sf"/>
</dbReference>
<dbReference type="InterPro" id="IPR010917">
    <property type="entry name" value="TonB_rcpt_CS"/>
</dbReference>